<evidence type="ECO:0000259" key="2">
    <source>
        <dbReference type="Pfam" id="PF13518"/>
    </source>
</evidence>
<keyword evidence="4" id="KW-1185">Reference proteome</keyword>
<dbReference type="InterPro" id="IPR055247">
    <property type="entry name" value="InsJ-like_HTH"/>
</dbReference>
<organism evidence="3 4">
    <name type="scientific">Mycobacterium conspicuum</name>
    <dbReference type="NCBI Taxonomy" id="44010"/>
    <lineage>
        <taxon>Bacteria</taxon>
        <taxon>Bacillati</taxon>
        <taxon>Actinomycetota</taxon>
        <taxon>Actinomycetes</taxon>
        <taxon>Mycobacteriales</taxon>
        <taxon>Mycobacteriaceae</taxon>
        <taxon>Mycobacterium</taxon>
    </lineage>
</organism>
<evidence type="ECO:0000313" key="3">
    <source>
        <dbReference type="EMBL" id="BBZ41288.1"/>
    </source>
</evidence>
<feature type="domain" description="Insertion element IS150 protein InsJ-like helix-turn-helix" evidence="2">
    <location>
        <begin position="22"/>
        <end position="57"/>
    </location>
</feature>
<dbReference type="AlphaFoldDB" id="A0A7I7YHJ9"/>
<dbReference type="EMBL" id="AP022613">
    <property type="protein sequence ID" value="BBZ41288.1"/>
    <property type="molecule type" value="Genomic_DNA"/>
</dbReference>
<name>A0A7I7YHJ9_9MYCO</name>
<accession>A0A7I7YHJ9</accession>
<dbReference type="Proteomes" id="UP000467385">
    <property type="component" value="Chromosome"/>
</dbReference>
<protein>
    <recommendedName>
        <fullName evidence="2">Insertion element IS150 protein InsJ-like helix-turn-helix domain-containing protein</fullName>
    </recommendedName>
</protein>
<proteinExistence type="predicted"/>
<feature type="region of interest" description="Disordered" evidence="1">
    <location>
        <begin position="81"/>
        <end position="105"/>
    </location>
</feature>
<dbReference type="RefSeq" id="WP_232079382.1">
    <property type="nucleotide sequence ID" value="NZ_AP022613.1"/>
</dbReference>
<gene>
    <name evidence="3" type="ORF">MCNS_43510</name>
</gene>
<evidence type="ECO:0000256" key="1">
    <source>
        <dbReference type="SAM" id="MobiDB-lite"/>
    </source>
</evidence>
<dbReference type="Pfam" id="PF13518">
    <property type="entry name" value="HTH_28"/>
    <property type="match status" value="1"/>
</dbReference>
<evidence type="ECO:0000313" key="4">
    <source>
        <dbReference type="Proteomes" id="UP000467385"/>
    </source>
</evidence>
<sequence>MVTSSLSRIWLRDELSTTVAPHAAKTYGLSRQQLHRLLKRYHQGGLEAVDPRSRRPASNPRAVRDDVIIAIVRLREQLSADGLDGHAGPRWNPGSSDSSGVDRAR</sequence>
<reference evidence="3 4" key="1">
    <citation type="journal article" date="2019" name="Emerg. Microbes Infect.">
        <title>Comprehensive subspecies identification of 175 nontuberculous mycobacteria species based on 7547 genomic profiles.</title>
        <authorList>
            <person name="Matsumoto Y."/>
            <person name="Kinjo T."/>
            <person name="Motooka D."/>
            <person name="Nabeya D."/>
            <person name="Jung N."/>
            <person name="Uechi K."/>
            <person name="Horii T."/>
            <person name="Iida T."/>
            <person name="Fujita J."/>
            <person name="Nakamura S."/>
        </authorList>
    </citation>
    <scope>NUCLEOTIDE SEQUENCE [LARGE SCALE GENOMIC DNA]</scope>
    <source>
        <strain evidence="3 4">JCM 14738</strain>
    </source>
</reference>